<keyword evidence="2" id="KW-0472">Membrane</keyword>
<dbReference type="GO" id="GO:0090313">
    <property type="term" value="P:regulation of protein targeting to membrane"/>
    <property type="evidence" value="ECO:0007669"/>
    <property type="project" value="TreeGrafter"/>
</dbReference>
<sequence>MNSTRSKSGPLRLFSLIAGVPLALVAVAWIALTVLFPPAKVKALVQDQLHRSLARDVRFEGASLGLWPPVRLTVKKPELAEPGGFDEGVALGAQAVFLDLDVPALLSRKVRVRRFTLDRPAVHLLLRADGTSNFDSLGAAPAADQPAAEPVDLDVREFAIRDGRVLVDDVRANRRVTLALATTTSLSAEQGGKRVATSGHTEISGLAFGPLSATKASELSQGLAKLVWKLDHRGKFDAESKRLALEQLALSLGRTQLALTGVVDDPGPHARFDLHAKGDGLDFGEVLSWIAVADAQAVKGLSGAGRMAFDVSARGAAPAPGGAPAIPALRGWVEVKDASFRYAGAPADVKQLALRVELAPDTVSLTSLAAVVAGQPLRATARARRLADPFVDFTLNGNLDLDALGPMLAQSGAKLSGRVLVDVRGSGRAKDPGAIALDGRAELKNVRAESKDLPKPVEQVNGVVLLSPQRAAVQHLSAKAGQSSYTVDAMVTRPLALMAKPDSVPPAGVTFDFRSPMLDLADLLPTTPGAPFLPNAKGTGTVAIDRLKQGKLDVKAVRANVVLAPAALEAPEYSLQGYGGTVRGTAKFDLRDTARPVYALTSTIEHVQADDILSAWSPAKGLLKGTLDTKIDFSGAGMQPADVKKTLTLVGLAALSEGQLGPGPTLDAIASFVKIPAFREVKFKQLQLPMRIEQGRLISDPVQLSGSTGDWRLAGAVGFDGSLDYAVSVTLTPEVAAAIQAKSAVAAGALADDQGRILLDLRVTGSAKSPKIAWDTRAMRDRLAGRASAARTEQRDKLAADAKAAAEKALAERLGLAADSAKKAASLREQAQAARDSIRKAAGGALRGLFGKPKPAATPPPADTTRH</sequence>
<name>A0A933SFX9_UNCEI</name>
<comment type="caution">
    <text evidence="3">The sequence shown here is derived from an EMBL/GenBank/DDBJ whole genome shotgun (WGS) entry which is preliminary data.</text>
</comment>
<proteinExistence type="predicted"/>
<evidence type="ECO:0000256" key="1">
    <source>
        <dbReference type="SAM" id="MobiDB-lite"/>
    </source>
</evidence>
<dbReference type="InterPro" id="IPR008023">
    <property type="entry name" value="DUF748"/>
</dbReference>
<organism evidence="3 4">
    <name type="scientific">Eiseniibacteriota bacterium</name>
    <dbReference type="NCBI Taxonomy" id="2212470"/>
    <lineage>
        <taxon>Bacteria</taxon>
        <taxon>Candidatus Eiseniibacteriota</taxon>
    </lineage>
</organism>
<feature type="region of interest" description="Disordered" evidence="1">
    <location>
        <begin position="844"/>
        <end position="867"/>
    </location>
</feature>
<feature type="transmembrane region" description="Helical" evidence="2">
    <location>
        <begin position="12"/>
        <end position="36"/>
    </location>
</feature>
<keyword evidence="2" id="KW-0812">Transmembrane</keyword>
<dbReference type="Proteomes" id="UP000696931">
    <property type="component" value="Unassembled WGS sequence"/>
</dbReference>
<gene>
    <name evidence="3" type="ORF">HZA61_09160</name>
</gene>
<dbReference type="EMBL" id="JACRIW010000060">
    <property type="protein sequence ID" value="MBI5169643.1"/>
    <property type="molecule type" value="Genomic_DNA"/>
</dbReference>
<reference evidence="3" key="1">
    <citation type="submission" date="2020-07" db="EMBL/GenBank/DDBJ databases">
        <title>Huge and variable diversity of episymbiotic CPR bacteria and DPANN archaea in groundwater ecosystems.</title>
        <authorList>
            <person name="He C.Y."/>
            <person name="Keren R."/>
            <person name="Whittaker M."/>
            <person name="Farag I.F."/>
            <person name="Doudna J."/>
            <person name="Cate J.H.D."/>
            <person name="Banfield J.F."/>
        </authorList>
    </citation>
    <scope>NUCLEOTIDE SEQUENCE</scope>
    <source>
        <strain evidence="3">NC_groundwater_1813_Pr3_B-0.1um_71_17</strain>
    </source>
</reference>
<dbReference type="Pfam" id="PF05359">
    <property type="entry name" value="DUF748"/>
    <property type="match status" value="1"/>
</dbReference>
<accession>A0A933SFX9</accession>
<keyword evidence="2" id="KW-1133">Transmembrane helix</keyword>
<dbReference type="PANTHER" id="PTHR30441">
    <property type="entry name" value="DUF748 DOMAIN-CONTAINING PROTEIN"/>
    <property type="match status" value="1"/>
</dbReference>
<evidence type="ECO:0000313" key="3">
    <source>
        <dbReference type="EMBL" id="MBI5169643.1"/>
    </source>
</evidence>
<dbReference type="InterPro" id="IPR052894">
    <property type="entry name" value="AsmA-related"/>
</dbReference>
<dbReference type="PANTHER" id="PTHR30441:SF4">
    <property type="entry name" value="PROTEIN ASMA"/>
    <property type="match status" value="1"/>
</dbReference>
<evidence type="ECO:0000313" key="4">
    <source>
        <dbReference type="Proteomes" id="UP000696931"/>
    </source>
</evidence>
<protein>
    <submittedName>
        <fullName evidence="3">AsmA family protein</fullName>
    </submittedName>
</protein>
<dbReference type="GO" id="GO:0005886">
    <property type="term" value="C:plasma membrane"/>
    <property type="evidence" value="ECO:0007669"/>
    <property type="project" value="TreeGrafter"/>
</dbReference>
<dbReference type="AlphaFoldDB" id="A0A933SFX9"/>
<evidence type="ECO:0000256" key="2">
    <source>
        <dbReference type="SAM" id="Phobius"/>
    </source>
</evidence>
<feature type="compositionally biased region" description="Pro residues" evidence="1">
    <location>
        <begin position="856"/>
        <end position="867"/>
    </location>
</feature>